<evidence type="ECO:0000313" key="2">
    <source>
        <dbReference type="EMBL" id="EKA61669.1"/>
    </source>
</evidence>
<feature type="compositionally biased region" description="Basic and acidic residues" evidence="1">
    <location>
        <begin position="147"/>
        <end position="180"/>
    </location>
</feature>
<feature type="compositionally biased region" description="Basic and acidic residues" evidence="1">
    <location>
        <begin position="61"/>
        <end position="87"/>
    </location>
</feature>
<comment type="caution">
    <text evidence="2">The sequence shown here is derived from an EMBL/GenBank/DDBJ whole genome shotgun (WGS) entry which is preliminary data.</text>
</comment>
<organism evidence="2 3">
    <name type="scientific">Janibacter hoylei PVAS-1</name>
    <dbReference type="NCBI Taxonomy" id="1210046"/>
    <lineage>
        <taxon>Bacteria</taxon>
        <taxon>Bacillati</taxon>
        <taxon>Actinomycetota</taxon>
        <taxon>Actinomycetes</taxon>
        <taxon>Micrococcales</taxon>
        <taxon>Intrasporangiaceae</taxon>
        <taxon>Janibacter</taxon>
    </lineage>
</organism>
<accession>K1DZ76</accession>
<dbReference type="AlphaFoldDB" id="K1DZ76"/>
<protein>
    <submittedName>
        <fullName evidence="2">Uncharacterized protein</fullName>
    </submittedName>
</protein>
<name>K1DZ76_9MICO</name>
<dbReference type="Proteomes" id="UP000004474">
    <property type="component" value="Unassembled WGS sequence"/>
</dbReference>
<proteinExistence type="predicted"/>
<gene>
    <name evidence="2" type="ORF">B277_05843</name>
</gene>
<dbReference type="EMBL" id="ALWX01000022">
    <property type="protein sequence ID" value="EKA61669.1"/>
    <property type="molecule type" value="Genomic_DNA"/>
</dbReference>
<feature type="region of interest" description="Disordered" evidence="1">
    <location>
        <begin position="1"/>
        <end position="206"/>
    </location>
</feature>
<reference evidence="2 3" key="1">
    <citation type="journal article" date="2012" name="J. Bacteriol.">
        <title>Genome Sequence of Janibacter hoylei MTCC8307, Isolated from the Stratospheric Air.</title>
        <authorList>
            <person name="Pawar S.P."/>
            <person name="Dhotre D.P."/>
            <person name="Shetty S.A."/>
            <person name="Chowdhury S.P."/>
            <person name="Chaudhari B.L."/>
            <person name="Shouche Y.S."/>
        </authorList>
    </citation>
    <scope>NUCLEOTIDE SEQUENCE [LARGE SCALE GENOMIC DNA]</scope>
    <source>
        <strain evidence="2 3">PVAS-1</strain>
    </source>
</reference>
<evidence type="ECO:0000256" key="1">
    <source>
        <dbReference type="SAM" id="MobiDB-lite"/>
    </source>
</evidence>
<sequence>MLTPSPAAVSEPRASALRLPRAQQGQRQTDDDEGGDRPQLVEAAVAERADDPEAVVVEVSRQGERHGLDVGVEHGRDDRAGEDEAHHARAAVAGGADRVDDEGGDAAAEQGHPGGRDRPGRDAEPDARRHHRRGRTCVDAEQAGVGERVDGHALHEGAGDGEGRADDDREDRALDPRVEDIGQVGVGAPREGVDDLGEGGRLGADG</sequence>
<dbReference type="STRING" id="1210046.B277_05843"/>
<feature type="compositionally biased region" description="Basic and acidic residues" evidence="1">
    <location>
        <begin position="114"/>
        <end position="127"/>
    </location>
</feature>
<evidence type="ECO:0000313" key="3">
    <source>
        <dbReference type="Proteomes" id="UP000004474"/>
    </source>
</evidence>